<feature type="region of interest" description="Disordered" evidence="1">
    <location>
        <begin position="24"/>
        <end position="47"/>
    </location>
</feature>
<dbReference type="Proteomes" id="UP000784294">
    <property type="component" value="Unassembled WGS sequence"/>
</dbReference>
<comment type="caution">
    <text evidence="3">The sequence shown here is derived from an EMBL/GenBank/DDBJ whole genome shotgun (WGS) entry which is preliminary data.</text>
</comment>
<evidence type="ECO:0000256" key="1">
    <source>
        <dbReference type="SAM" id="MobiDB-lite"/>
    </source>
</evidence>
<dbReference type="EMBL" id="CAAALY010271357">
    <property type="protein sequence ID" value="VEL41856.1"/>
    <property type="molecule type" value="Genomic_DNA"/>
</dbReference>
<keyword evidence="2" id="KW-1133">Transmembrane helix</keyword>
<feature type="transmembrane region" description="Helical" evidence="2">
    <location>
        <begin position="77"/>
        <end position="100"/>
    </location>
</feature>
<sequence length="101" mass="10987">MTGQSAAPSLPGLLASRKCSHFERAATGPDSSPGNAATTRIGHDGRLEQSSCLADRFSTERPAKLVNKNRLTKQREWPALLMLMLLLISMLMPICINLNLP</sequence>
<dbReference type="AlphaFoldDB" id="A0A3S5AP99"/>
<reference evidence="3" key="1">
    <citation type="submission" date="2018-11" db="EMBL/GenBank/DDBJ databases">
        <authorList>
            <consortium name="Pathogen Informatics"/>
        </authorList>
    </citation>
    <scope>NUCLEOTIDE SEQUENCE</scope>
</reference>
<proteinExistence type="predicted"/>
<feature type="compositionally biased region" description="Polar residues" evidence="1">
    <location>
        <begin position="29"/>
        <end position="38"/>
    </location>
</feature>
<keyword evidence="2" id="KW-0812">Transmembrane</keyword>
<accession>A0A3S5AP99</accession>
<protein>
    <submittedName>
        <fullName evidence="3">Uncharacterized protein</fullName>
    </submittedName>
</protein>
<keyword evidence="2" id="KW-0472">Membrane</keyword>
<organism evidence="3 4">
    <name type="scientific">Protopolystoma xenopodis</name>
    <dbReference type="NCBI Taxonomy" id="117903"/>
    <lineage>
        <taxon>Eukaryota</taxon>
        <taxon>Metazoa</taxon>
        <taxon>Spiralia</taxon>
        <taxon>Lophotrochozoa</taxon>
        <taxon>Platyhelminthes</taxon>
        <taxon>Monogenea</taxon>
        <taxon>Polyopisthocotylea</taxon>
        <taxon>Polystomatidea</taxon>
        <taxon>Polystomatidae</taxon>
        <taxon>Protopolystoma</taxon>
    </lineage>
</organism>
<name>A0A3S5AP99_9PLAT</name>
<evidence type="ECO:0000313" key="3">
    <source>
        <dbReference type="EMBL" id="VEL41856.1"/>
    </source>
</evidence>
<gene>
    <name evidence="3" type="ORF">PXEA_LOCUS35296</name>
</gene>
<evidence type="ECO:0000313" key="4">
    <source>
        <dbReference type="Proteomes" id="UP000784294"/>
    </source>
</evidence>
<evidence type="ECO:0000256" key="2">
    <source>
        <dbReference type="SAM" id="Phobius"/>
    </source>
</evidence>
<keyword evidence="4" id="KW-1185">Reference proteome</keyword>